<evidence type="ECO:0000313" key="13">
    <source>
        <dbReference type="EMBL" id="SJM91317.1"/>
    </source>
</evidence>
<keyword evidence="7 11" id="KW-1133">Transmembrane helix</keyword>
<dbReference type="GO" id="GO:0005886">
    <property type="term" value="C:plasma membrane"/>
    <property type="evidence" value="ECO:0007669"/>
    <property type="project" value="UniProtKB-SubCell"/>
</dbReference>
<dbReference type="Proteomes" id="UP000195442">
    <property type="component" value="Unassembled WGS sequence"/>
</dbReference>
<dbReference type="AlphaFoldDB" id="A0A1R4H563"/>
<dbReference type="RefSeq" id="WP_087146499.1">
    <property type="nucleotide sequence ID" value="NZ_FUKJ01000133.1"/>
</dbReference>
<evidence type="ECO:0000256" key="3">
    <source>
        <dbReference type="ARBA" id="ARBA00022475"/>
    </source>
</evidence>
<name>A0A1R4H563_9GAMM</name>
<sequence>MKKPKIYRSSGFTLIELMVAVAVMALTLMFGLPSIKTIMAGNRLSASVNDMVIALQMARSESIKRGKTSTVGVSIHTDNKGNPSPNKWIVFLGSSTLPTSKPTPGTGILVQGYETASGVTLTVTSVGLDDETPIYLPDGRLKDQFSPITMEFTIAGGLEGRILTIQPSGRVSVACYDDISLKIPCP</sequence>
<proteinExistence type="inferred from homology"/>
<dbReference type="OrthoDB" id="2313614at2"/>
<accession>A0A1R4H563</accession>
<dbReference type="Pfam" id="PF07963">
    <property type="entry name" value="N_methyl"/>
    <property type="match status" value="1"/>
</dbReference>
<evidence type="ECO:0000256" key="5">
    <source>
        <dbReference type="ARBA" id="ARBA00022519"/>
    </source>
</evidence>
<dbReference type="PROSITE" id="PS00409">
    <property type="entry name" value="PROKAR_NTER_METHYL"/>
    <property type="match status" value="1"/>
</dbReference>
<dbReference type="NCBIfam" id="TIGR02532">
    <property type="entry name" value="IV_pilin_GFxxxE"/>
    <property type="match status" value="1"/>
</dbReference>
<evidence type="ECO:0000256" key="4">
    <source>
        <dbReference type="ARBA" id="ARBA00022481"/>
    </source>
</evidence>
<dbReference type="InterPro" id="IPR012902">
    <property type="entry name" value="N_methyl_site"/>
</dbReference>
<reference evidence="14" key="1">
    <citation type="submission" date="2017-02" db="EMBL/GenBank/DDBJ databases">
        <authorList>
            <person name="Daims H."/>
        </authorList>
    </citation>
    <scope>NUCLEOTIDE SEQUENCE [LARGE SCALE GENOMIC DNA]</scope>
</reference>
<dbReference type="InterPro" id="IPR022346">
    <property type="entry name" value="T2SS_GspH"/>
</dbReference>
<keyword evidence="6 11" id="KW-0812">Transmembrane</keyword>
<comment type="similarity">
    <text evidence="9">Belongs to the GSP H family.</text>
</comment>
<feature type="transmembrane region" description="Helical" evidence="11">
    <location>
        <begin position="12"/>
        <end position="32"/>
    </location>
</feature>
<keyword evidence="5" id="KW-0997">Cell inner membrane</keyword>
<dbReference type="GO" id="GO:0015628">
    <property type="term" value="P:protein secretion by the type II secretion system"/>
    <property type="evidence" value="ECO:0007669"/>
    <property type="project" value="InterPro"/>
</dbReference>
<evidence type="ECO:0000259" key="12">
    <source>
        <dbReference type="Pfam" id="PF12019"/>
    </source>
</evidence>
<evidence type="ECO:0000256" key="9">
    <source>
        <dbReference type="ARBA" id="ARBA00025772"/>
    </source>
</evidence>
<dbReference type="Gene3D" id="3.55.40.10">
    <property type="entry name" value="minor pseudopilin epsh domain"/>
    <property type="match status" value="1"/>
</dbReference>
<evidence type="ECO:0000256" key="1">
    <source>
        <dbReference type="ARBA" id="ARBA00004377"/>
    </source>
</evidence>
<keyword evidence="4" id="KW-0488">Methylation</keyword>
<evidence type="ECO:0000256" key="7">
    <source>
        <dbReference type="ARBA" id="ARBA00022989"/>
    </source>
</evidence>
<feature type="domain" description="General secretion pathway GspH" evidence="12">
    <location>
        <begin position="48"/>
        <end position="169"/>
    </location>
</feature>
<dbReference type="GO" id="GO:0015627">
    <property type="term" value="C:type II protein secretion system complex"/>
    <property type="evidence" value="ECO:0007669"/>
    <property type="project" value="InterPro"/>
</dbReference>
<evidence type="ECO:0000256" key="8">
    <source>
        <dbReference type="ARBA" id="ARBA00023136"/>
    </source>
</evidence>
<gene>
    <name evidence="13" type="ORF">CRENPOLYSF2_2180003</name>
</gene>
<comment type="subcellular location">
    <subcellularLocation>
        <location evidence="1">Cell inner membrane</location>
        <topology evidence="1">Single-pass membrane protein</topology>
    </subcellularLocation>
</comment>
<dbReference type="InterPro" id="IPR045584">
    <property type="entry name" value="Pilin-like"/>
</dbReference>
<keyword evidence="14" id="KW-1185">Reference proteome</keyword>
<organism evidence="13 14">
    <name type="scientific">Crenothrix polyspora</name>
    <dbReference type="NCBI Taxonomy" id="360316"/>
    <lineage>
        <taxon>Bacteria</taxon>
        <taxon>Pseudomonadati</taxon>
        <taxon>Pseudomonadota</taxon>
        <taxon>Gammaproteobacteria</taxon>
        <taxon>Methylococcales</taxon>
        <taxon>Crenotrichaceae</taxon>
        <taxon>Crenothrix</taxon>
    </lineage>
</organism>
<evidence type="ECO:0000256" key="10">
    <source>
        <dbReference type="ARBA" id="ARBA00030775"/>
    </source>
</evidence>
<dbReference type="SUPFAM" id="SSF54523">
    <property type="entry name" value="Pili subunits"/>
    <property type="match status" value="1"/>
</dbReference>
<evidence type="ECO:0000256" key="6">
    <source>
        <dbReference type="ARBA" id="ARBA00022692"/>
    </source>
</evidence>
<evidence type="ECO:0000256" key="2">
    <source>
        <dbReference type="ARBA" id="ARBA00021549"/>
    </source>
</evidence>
<dbReference type="Pfam" id="PF12019">
    <property type="entry name" value="GspH"/>
    <property type="match status" value="1"/>
</dbReference>
<keyword evidence="3" id="KW-1003">Cell membrane</keyword>
<evidence type="ECO:0000256" key="11">
    <source>
        <dbReference type="SAM" id="Phobius"/>
    </source>
</evidence>
<keyword evidence="8 11" id="KW-0472">Membrane</keyword>
<dbReference type="EMBL" id="FUKJ01000133">
    <property type="protein sequence ID" value="SJM91317.1"/>
    <property type="molecule type" value="Genomic_DNA"/>
</dbReference>
<evidence type="ECO:0000313" key="14">
    <source>
        <dbReference type="Proteomes" id="UP000195442"/>
    </source>
</evidence>
<protein>
    <recommendedName>
        <fullName evidence="2">Type II secretion system protein H</fullName>
    </recommendedName>
    <alternativeName>
        <fullName evidence="10">General secretion pathway protein H</fullName>
    </alternativeName>
</protein>